<evidence type="ECO:0000256" key="1">
    <source>
        <dbReference type="ARBA" id="ARBA00023125"/>
    </source>
</evidence>
<dbReference type="NCBIfam" id="TIGR00103">
    <property type="entry name" value="DNA_YbaB_EbfC"/>
    <property type="match status" value="1"/>
</dbReference>
<evidence type="ECO:0000313" key="5">
    <source>
        <dbReference type="Proteomes" id="UP000199476"/>
    </source>
</evidence>
<dbReference type="GO" id="GO:0005829">
    <property type="term" value="C:cytosol"/>
    <property type="evidence" value="ECO:0007669"/>
    <property type="project" value="TreeGrafter"/>
</dbReference>
<proteinExistence type="inferred from homology"/>
<dbReference type="EMBL" id="FNGO01000019">
    <property type="protein sequence ID" value="SDM16384.1"/>
    <property type="molecule type" value="Genomic_DNA"/>
</dbReference>
<comment type="similarity">
    <text evidence="2">Belongs to the YbaB/EbfC family.</text>
</comment>
<feature type="compositionally biased region" description="Low complexity" evidence="3">
    <location>
        <begin position="1"/>
        <end position="11"/>
    </location>
</feature>
<feature type="region of interest" description="Disordered" evidence="3">
    <location>
        <begin position="1"/>
        <end position="26"/>
    </location>
</feature>
<dbReference type="PIRSF" id="PIRSF004555">
    <property type="entry name" value="UCP004555"/>
    <property type="match status" value="1"/>
</dbReference>
<organism evidence="4 5">
    <name type="scientific">Halarsenatibacter silvermanii</name>
    <dbReference type="NCBI Taxonomy" id="321763"/>
    <lineage>
        <taxon>Bacteria</taxon>
        <taxon>Bacillati</taxon>
        <taxon>Bacillota</taxon>
        <taxon>Clostridia</taxon>
        <taxon>Halanaerobiales</taxon>
        <taxon>Halarsenatibacteraceae</taxon>
        <taxon>Halarsenatibacter</taxon>
    </lineage>
</organism>
<reference evidence="4 5" key="1">
    <citation type="submission" date="2016-10" db="EMBL/GenBank/DDBJ databases">
        <authorList>
            <person name="de Groot N.N."/>
        </authorList>
    </citation>
    <scope>NUCLEOTIDE SEQUENCE [LARGE SCALE GENOMIC DNA]</scope>
    <source>
        <strain evidence="4 5">SLAS-1</strain>
    </source>
</reference>
<dbReference type="GO" id="GO:0003677">
    <property type="term" value="F:DNA binding"/>
    <property type="evidence" value="ECO:0007669"/>
    <property type="project" value="UniProtKB-UniRule"/>
</dbReference>
<sequence length="97" mass="10720">MMQKAQQMQKKMQQKQEELENEEVEATAGGGAVKVVMNGNQELVDLQIDPEVVDPEEVEMLEDLILAATKQAMDKVQDMINDEMGDITGGMNIPGMP</sequence>
<accession>A0A1G9QZH9</accession>
<dbReference type="PANTHER" id="PTHR33449">
    <property type="entry name" value="NUCLEOID-ASSOCIATED PROTEIN YBAB"/>
    <property type="match status" value="1"/>
</dbReference>
<protein>
    <recommendedName>
        <fullName evidence="2">Nucleoid-associated protein SAMN04488692_11920</fullName>
    </recommendedName>
</protein>
<comment type="subcellular location">
    <subcellularLocation>
        <location evidence="2">Cytoplasm</location>
        <location evidence="2">Nucleoid</location>
    </subcellularLocation>
</comment>
<dbReference type="PANTHER" id="PTHR33449:SF1">
    <property type="entry name" value="NUCLEOID-ASSOCIATED PROTEIN YBAB"/>
    <property type="match status" value="1"/>
</dbReference>
<comment type="subunit">
    <text evidence="2">Homodimer.</text>
</comment>
<evidence type="ECO:0000256" key="2">
    <source>
        <dbReference type="HAMAP-Rule" id="MF_00274"/>
    </source>
</evidence>
<dbReference type="Proteomes" id="UP000199476">
    <property type="component" value="Unassembled WGS sequence"/>
</dbReference>
<keyword evidence="2" id="KW-0963">Cytoplasm</keyword>
<dbReference type="AlphaFoldDB" id="A0A1G9QZH9"/>
<dbReference type="Pfam" id="PF02575">
    <property type="entry name" value="YbaB_DNA_bd"/>
    <property type="match status" value="1"/>
</dbReference>
<dbReference type="Gene3D" id="3.30.1310.10">
    <property type="entry name" value="Nucleoid-associated protein YbaB-like domain"/>
    <property type="match status" value="1"/>
</dbReference>
<dbReference type="InterPro" id="IPR004401">
    <property type="entry name" value="YbaB/EbfC"/>
</dbReference>
<dbReference type="GO" id="GO:0043590">
    <property type="term" value="C:bacterial nucleoid"/>
    <property type="evidence" value="ECO:0007669"/>
    <property type="project" value="UniProtKB-UniRule"/>
</dbReference>
<comment type="function">
    <text evidence="2">Binds to DNA and alters its conformation. May be involved in regulation of gene expression, nucleoid organization and DNA protection.</text>
</comment>
<keyword evidence="1 2" id="KW-0238">DNA-binding</keyword>
<keyword evidence="5" id="KW-1185">Reference proteome</keyword>
<dbReference type="HAMAP" id="MF_00274">
    <property type="entry name" value="DNA_YbaB_EbfC"/>
    <property type="match status" value="1"/>
</dbReference>
<evidence type="ECO:0000313" key="4">
    <source>
        <dbReference type="EMBL" id="SDM16384.1"/>
    </source>
</evidence>
<gene>
    <name evidence="4" type="ORF">SAMN04488692_11920</name>
</gene>
<name>A0A1G9QZH9_9FIRM</name>
<dbReference type="InterPro" id="IPR036894">
    <property type="entry name" value="YbaB-like_sf"/>
</dbReference>
<dbReference type="STRING" id="321763.SAMN04488692_11920"/>
<evidence type="ECO:0000256" key="3">
    <source>
        <dbReference type="SAM" id="MobiDB-lite"/>
    </source>
</evidence>
<dbReference type="SUPFAM" id="SSF82607">
    <property type="entry name" value="YbaB-like"/>
    <property type="match status" value="1"/>
</dbReference>